<keyword evidence="5" id="KW-0539">Nucleus</keyword>
<name>A0A8H4RRG4_9HELO</name>
<dbReference type="PANTHER" id="PTHR31845:SF19">
    <property type="entry name" value="TRANSCRIPTION FACTOR DOMAIN-CONTAINING PROTEIN"/>
    <property type="match status" value="1"/>
</dbReference>
<feature type="region of interest" description="Disordered" evidence="6">
    <location>
        <begin position="86"/>
        <end position="106"/>
    </location>
</feature>
<dbReference type="InterPro" id="IPR051089">
    <property type="entry name" value="prtT"/>
</dbReference>
<dbReference type="EMBL" id="JAAMPI010000246">
    <property type="protein sequence ID" value="KAF4633609.1"/>
    <property type="molecule type" value="Genomic_DNA"/>
</dbReference>
<evidence type="ECO:0000256" key="6">
    <source>
        <dbReference type="SAM" id="MobiDB-lite"/>
    </source>
</evidence>
<dbReference type="GO" id="GO:0000981">
    <property type="term" value="F:DNA-binding transcription factor activity, RNA polymerase II-specific"/>
    <property type="evidence" value="ECO:0007669"/>
    <property type="project" value="TreeGrafter"/>
</dbReference>
<keyword evidence="2" id="KW-0805">Transcription regulation</keyword>
<dbReference type="GO" id="GO:0005634">
    <property type="term" value="C:nucleus"/>
    <property type="evidence" value="ECO:0007669"/>
    <property type="project" value="UniProtKB-SubCell"/>
</dbReference>
<evidence type="ECO:0000256" key="4">
    <source>
        <dbReference type="ARBA" id="ARBA00023163"/>
    </source>
</evidence>
<evidence type="ECO:0000256" key="1">
    <source>
        <dbReference type="ARBA" id="ARBA00004123"/>
    </source>
</evidence>
<dbReference type="Proteomes" id="UP000566819">
    <property type="component" value="Unassembled WGS sequence"/>
</dbReference>
<protein>
    <recommendedName>
        <fullName evidence="9">Transcription factor domain-containing protein</fullName>
    </recommendedName>
</protein>
<evidence type="ECO:0000256" key="5">
    <source>
        <dbReference type="ARBA" id="ARBA00023242"/>
    </source>
</evidence>
<keyword evidence="8" id="KW-1185">Reference proteome</keyword>
<comment type="subcellular location">
    <subcellularLocation>
        <location evidence="1">Nucleus</location>
    </subcellularLocation>
</comment>
<evidence type="ECO:0000313" key="8">
    <source>
        <dbReference type="Proteomes" id="UP000566819"/>
    </source>
</evidence>
<dbReference type="AlphaFoldDB" id="A0A8H4RRG4"/>
<dbReference type="GO" id="GO:0000976">
    <property type="term" value="F:transcription cis-regulatory region binding"/>
    <property type="evidence" value="ECO:0007669"/>
    <property type="project" value="TreeGrafter"/>
</dbReference>
<keyword evidence="4" id="KW-0804">Transcription</keyword>
<organism evidence="7 8">
    <name type="scientific">Cudoniella acicularis</name>
    <dbReference type="NCBI Taxonomy" id="354080"/>
    <lineage>
        <taxon>Eukaryota</taxon>
        <taxon>Fungi</taxon>
        <taxon>Dikarya</taxon>
        <taxon>Ascomycota</taxon>
        <taxon>Pezizomycotina</taxon>
        <taxon>Leotiomycetes</taxon>
        <taxon>Helotiales</taxon>
        <taxon>Tricladiaceae</taxon>
        <taxon>Cudoniella</taxon>
    </lineage>
</organism>
<evidence type="ECO:0000256" key="2">
    <source>
        <dbReference type="ARBA" id="ARBA00023015"/>
    </source>
</evidence>
<gene>
    <name evidence="7" type="ORF">G7Y89_g4508</name>
</gene>
<accession>A0A8H4RRG4</accession>
<keyword evidence="3" id="KW-0238">DNA-binding</keyword>
<evidence type="ECO:0000313" key="7">
    <source>
        <dbReference type="EMBL" id="KAF4633609.1"/>
    </source>
</evidence>
<evidence type="ECO:0000256" key="3">
    <source>
        <dbReference type="ARBA" id="ARBA00023125"/>
    </source>
</evidence>
<proteinExistence type="predicted"/>
<comment type="caution">
    <text evidence="7">The sequence shown here is derived from an EMBL/GenBank/DDBJ whole genome shotgun (WGS) entry which is preliminary data.</text>
</comment>
<dbReference type="OrthoDB" id="4454541at2759"/>
<dbReference type="PANTHER" id="PTHR31845">
    <property type="entry name" value="FINGER DOMAIN PROTEIN, PUTATIVE-RELATED"/>
    <property type="match status" value="1"/>
</dbReference>
<reference evidence="7 8" key="1">
    <citation type="submission" date="2020-03" db="EMBL/GenBank/DDBJ databases">
        <title>Draft Genome Sequence of Cudoniella acicularis.</title>
        <authorList>
            <person name="Buettner E."/>
            <person name="Kellner H."/>
        </authorList>
    </citation>
    <scope>NUCLEOTIDE SEQUENCE [LARGE SCALE GENOMIC DNA]</scope>
    <source>
        <strain evidence="7 8">DSM 108380</strain>
    </source>
</reference>
<evidence type="ECO:0008006" key="9">
    <source>
        <dbReference type="Google" id="ProtNLM"/>
    </source>
</evidence>
<dbReference type="CDD" id="cd12148">
    <property type="entry name" value="fungal_TF_MHR"/>
    <property type="match status" value="1"/>
</dbReference>
<sequence>MTIKKVERLQKQVLDHQKRIEDLERLLRGPKNTESCAPLSEHQADEDQLLPRTIIDRSIGSEHSQASNIDLDQIFSLGNAVTNGITGDGGDGSTVDTSAPATHPETERSFTMDAVDLDTPMSTLRNLATLSKEKEASSPTMPYHPILPSFSREELANFEQDPVAQGILTMEEAQHAFDIDLNFQGLHENYRSLVALLDVSISRLLLQPKISDVNLDHIRCLLLYIQWMPVEQDTTGICQTRYNDISAWSVLGLAIRYSLFLGLDSTAVSPFSSPQTKTPTEDDFAKLRVWINLLTCDCHLMLSAGLPASLDPEPVAKVARSFFKQENALQPDDSRIAAISELVGIIRKAARSSGDPSVRKLDSKTLQKANAEFDDWEAYWTPLLGNNAPF</sequence>